<sequence>MAHKRLQITFSWGDGHANSIGMQRAVLIMFIAMSLIPAGDSAGKIMTSQLGVAPVFVAWSRFAFGTLLLLPFVPPNTLPLFRNWRIWLRAAMLCGGITSIQVALQTEEVANVFAAFFIGPLLSYTLAAIFLRERITLARSGLILAGFAGVLLVVRPGYGVSIGLLWALAAGTFYGIFLTMSRWLSHLAPPLSLSFSQLLISGFLLLPLGLSNLPDLTGPIASLTLVSAACSMVGNLLMLYTYRLVPATKVAPLIYFQLLSAVTLGWLLFGALPDLLTWAGLSVILVAGIASTRLR</sequence>
<gene>
    <name evidence="7" type="ORF">LCGC14_0701140</name>
</gene>
<evidence type="ECO:0000256" key="1">
    <source>
        <dbReference type="ARBA" id="ARBA00004141"/>
    </source>
</evidence>
<feature type="transmembrane region" description="Helical" evidence="5">
    <location>
        <begin position="191"/>
        <end position="210"/>
    </location>
</feature>
<feature type="transmembrane region" description="Helical" evidence="5">
    <location>
        <begin position="275"/>
        <end position="294"/>
    </location>
</feature>
<evidence type="ECO:0000313" key="7">
    <source>
        <dbReference type="EMBL" id="KKN43642.1"/>
    </source>
</evidence>
<protein>
    <recommendedName>
        <fullName evidence="6">EamA domain-containing protein</fullName>
    </recommendedName>
</protein>
<organism evidence="7">
    <name type="scientific">marine sediment metagenome</name>
    <dbReference type="NCBI Taxonomy" id="412755"/>
    <lineage>
        <taxon>unclassified sequences</taxon>
        <taxon>metagenomes</taxon>
        <taxon>ecological metagenomes</taxon>
    </lineage>
</organism>
<reference evidence="7" key="1">
    <citation type="journal article" date="2015" name="Nature">
        <title>Complex archaea that bridge the gap between prokaryotes and eukaryotes.</title>
        <authorList>
            <person name="Spang A."/>
            <person name="Saw J.H."/>
            <person name="Jorgensen S.L."/>
            <person name="Zaremba-Niedzwiedzka K."/>
            <person name="Martijn J."/>
            <person name="Lind A.E."/>
            <person name="van Eijk R."/>
            <person name="Schleper C."/>
            <person name="Guy L."/>
            <person name="Ettema T.J."/>
        </authorList>
    </citation>
    <scope>NUCLEOTIDE SEQUENCE</scope>
</reference>
<name>A0A0F9R358_9ZZZZ</name>
<dbReference type="InterPro" id="IPR050638">
    <property type="entry name" value="AA-Vitamin_Transporters"/>
</dbReference>
<evidence type="ECO:0000256" key="5">
    <source>
        <dbReference type="SAM" id="Phobius"/>
    </source>
</evidence>
<keyword evidence="3 5" id="KW-1133">Transmembrane helix</keyword>
<feature type="transmembrane region" description="Helical" evidence="5">
    <location>
        <begin position="137"/>
        <end position="154"/>
    </location>
</feature>
<dbReference type="GO" id="GO:0016020">
    <property type="term" value="C:membrane"/>
    <property type="evidence" value="ECO:0007669"/>
    <property type="project" value="UniProtKB-SubCell"/>
</dbReference>
<dbReference type="AlphaFoldDB" id="A0A0F9R358"/>
<accession>A0A0F9R358</accession>
<feature type="transmembrane region" description="Helical" evidence="5">
    <location>
        <begin position="160"/>
        <end position="179"/>
    </location>
</feature>
<feature type="domain" description="EamA" evidence="6">
    <location>
        <begin position="25"/>
        <end position="154"/>
    </location>
</feature>
<feature type="transmembrane region" description="Helical" evidence="5">
    <location>
        <begin position="110"/>
        <end position="130"/>
    </location>
</feature>
<feature type="transmembrane region" description="Helical" evidence="5">
    <location>
        <begin position="86"/>
        <end position="104"/>
    </location>
</feature>
<comment type="caution">
    <text evidence="7">The sequence shown here is derived from an EMBL/GenBank/DDBJ whole genome shotgun (WGS) entry which is preliminary data.</text>
</comment>
<dbReference type="InterPro" id="IPR000620">
    <property type="entry name" value="EamA_dom"/>
</dbReference>
<feature type="domain" description="EamA" evidence="6">
    <location>
        <begin position="162"/>
        <end position="287"/>
    </location>
</feature>
<evidence type="ECO:0000256" key="4">
    <source>
        <dbReference type="ARBA" id="ARBA00023136"/>
    </source>
</evidence>
<evidence type="ECO:0000259" key="6">
    <source>
        <dbReference type="Pfam" id="PF00892"/>
    </source>
</evidence>
<comment type="subcellular location">
    <subcellularLocation>
        <location evidence="1">Membrane</location>
        <topology evidence="1">Multi-pass membrane protein</topology>
    </subcellularLocation>
</comment>
<evidence type="ECO:0000256" key="3">
    <source>
        <dbReference type="ARBA" id="ARBA00022989"/>
    </source>
</evidence>
<dbReference type="PANTHER" id="PTHR32322:SF2">
    <property type="entry name" value="EAMA DOMAIN-CONTAINING PROTEIN"/>
    <property type="match status" value="1"/>
</dbReference>
<evidence type="ECO:0000256" key="2">
    <source>
        <dbReference type="ARBA" id="ARBA00022692"/>
    </source>
</evidence>
<feature type="transmembrane region" description="Helical" evidence="5">
    <location>
        <begin position="216"/>
        <end position="238"/>
    </location>
</feature>
<dbReference type="EMBL" id="LAZR01001499">
    <property type="protein sequence ID" value="KKN43642.1"/>
    <property type="molecule type" value="Genomic_DNA"/>
</dbReference>
<keyword evidence="2 5" id="KW-0812">Transmembrane</keyword>
<feature type="transmembrane region" description="Helical" evidence="5">
    <location>
        <begin position="21"/>
        <end position="39"/>
    </location>
</feature>
<feature type="transmembrane region" description="Helical" evidence="5">
    <location>
        <begin position="250"/>
        <end position="269"/>
    </location>
</feature>
<dbReference type="PANTHER" id="PTHR32322">
    <property type="entry name" value="INNER MEMBRANE TRANSPORTER"/>
    <property type="match status" value="1"/>
</dbReference>
<dbReference type="Pfam" id="PF00892">
    <property type="entry name" value="EamA"/>
    <property type="match status" value="2"/>
</dbReference>
<dbReference type="InterPro" id="IPR037185">
    <property type="entry name" value="EmrE-like"/>
</dbReference>
<keyword evidence="4 5" id="KW-0472">Membrane</keyword>
<dbReference type="SUPFAM" id="SSF103481">
    <property type="entry name" value="Multidrug resistance efflux transporter EmrE"/>
    <property type="match status" value="2"/>
</dbReference>
<proteinExistence type="predicted"/>
<feature type="transmembrane region" description="Helical" evidence="5">
    <location>
        <begin position="51"/>
        <end position="74"/>
    </location>
</feature>